<keyword evidence="3" id="KW-1185">Reference proteome</keyword>
<dbReference type="RefSeq" id="WP_345039808.1">
    <property type="nucleotide sequence ID" value="NZ_BAAAYL010000001.1"/>
</dbReference>
<evidence type="ECO:0000313" key="2">
    <source>
        <dbReference type="EMBL" id="GAA3375080.1"/>
    </source>
</evidence>
<reference evidence="3" key="1">
    <citation type="journal article" date="2019" name="Int. J. Syst. Evol. Microbiol.">
        <title>The Global Catalogue of Microorganisms (GCM) 10K type strain sequencing project: providing services to taxonomists for standard genome sequencing and annotation.</title>
        <authorList>
            <consortium name="The Broad Institute Genomics Platform"/>
            <consortium name="The Broad Institute Genome Sequencing Center for Infectious Disease"/>
            <person name="Wu L."/>
            <person name="Ma J."/>
        </authorList>
    </citation>
    <scope>NUCLEOTIDE SEQUENCE [LARGE SCALE GENOMIC DNA]</scope>
    <source>
        <strain evidence="3">JCM 9651</strain>
    </source>
</reference>
<dbReference type="Pfam" id="PF00795">
    <property type="entry name" value="CN_hydrolase"/>
    <property type="match status" value="1"/>
</dbReference>
<gene>
    <name evidence="2" type="ORF">GCM10020367_41480</name>
</gene>
<dbReference type="Proteomes" id="UP001499990">
    <property type="component" value="Unassembled WGS sequence"/>
</dbReference>
<dbReference type="EMBL" id="BAAAYL010000001">
    <property type="protein sequence ID" value="GAA3375080.1"/>
    <property type="molecule type" value="Genomic_DNA"/>
</dbReference>
<protein>
    <recommendedName>
        <fullName evidence="1">CN hydrolase domain-containing protein</fullName>
    </recommendedName>
</protein>
<dbReference type="PROSITE" id="PS50263">
    <property type="entry name" value="CN_HYDROLASE"/>
    <property type="match status" value="1"/>
</dbReference>
<dbReference type="InterPro" id="IPR036526">
    <property type="entry name" value="C-N_Hydrolase_sf"/>
</dbReference>
<name>A0ABP6SFB9_9ACTN</name>
<comment type="caution">
    <text evidence="2">The sequence shown here is derived from an EMBL/GenBank/DDBJ whole genome shotgun (WGS) entry which is preliminary data.</text>
</comment>
<dbReference type="InterPro" id="IPR003010">
    <property type="entry name" value="C-N_Hydrolase"/>
</dbReference>
<proteinExistence type="predicted"/>
<sequence length="65" mass="7066">MYGAGSSAIWGPDGRIVVEAGPDKAQLVAADLDPERLRAVRVQEPMLRDLRDTGSAPRAVHRLTR</sequence>
<dbReference type="SUPFAM" id="SSF56317">
    <property type="entry name" value="Carbon-nitrogen hydrolase"/>
    <property type="match status" value="1"/>
</dbReference>
<feature type="domain" description="CN hydrolase" evidence="1">
    <location>
        <begin position="1"/>
        <end position="34"/>
    </location>
</feature>
<evidence type="ECO:0000313" key="3">
    <source>
        <dbReference type="Proteomes" id="UP001499990"/>
    </source>
</evidence>
<accession>A0ABP6SFB9</accession>
<evidence type="ECO:0000259" key="1">
    <source>
        <dbReference type="PROSITE" id="PS50263"/>
    </source>
</evidence>
<organism evidence="2 3">
    <name type="scientific">Streptomyces sannanensis</name>
    <dbReference type="NCBI Taxonomy" id="285536"/>
    <lineage>
        <taxon>Bacteria</taxon>
        <taxon>Bacillati</taxon>
        <taxon>Actinomycetota</taxon>
        <taxon>Actinomycetes</taxon>
        <taxon>Kitasatosporales</taxon>
        <taxon>Streptomycetaceae</taxon>
        <taxon>Streptomyces</taxon>
    </lineage>
</organism>
<dbReference type="Gene3D" id="3.60.110.10">
    <property type="entry name" value="Carbon-nitrogen hydrolase"/>
    <property type="match status" value="1"/>
</dbReference>